<dbReference type="Proteomes" id="UP001276659">
    <property type="component" value="Unassembled WGS sequence"/>
</dbReference>
<name>A0AAE0DKE4_9LECA</name>
<accession>A0AAE0DKE4</accession>
<evidence type="ECO:0000313" key="2">
    <source>
        <dbReference type="Proteomes" id="UP001276659"/>
    </source>
</evidence>
<proteinExistence type="predicted"/>
<sequence>MVSNATLTTTMYTNNTADYFPYKAFMDKVWDDDALTFKRNYTDLEILLVAMRFSFLNPNNNNKPATPHDIAEALKRRDPQRTRVFASATGAYIEDIYRMLQLFKHDSKNPFMKWELKLEIHEHRLSRGLPDEFDSEFAGIALELRKDFLVDGLLKALERRSASELGGAGSKPAEKQY</sequence>
<evidence type="ECO:0000313" key="1">
    <source>
        <dbReference type="EMBL" id="KAK3173277.1"/>
    </source>
</evidence>
<gene>
    <name evidence="1" type="ORF">OEA41_006606</name>
</gene>
<keyword evidence="2" id="KW-1185">Reference proteome</keyword>
<comment type="caution">
    <text evidence="1">The sequence shown here is derived from an EMBL/GenBank/DDBJ whole genome shotgun (WGS) entry which is preliminary data.</text>
</comment>
<organism evidence="1 2">
    <name type="scientific">Lepraria neglecta</name>
    <dbReference type="NCBI Taxonomy" id="209136"/>
    <lineage>
        <taxon>Eukaryota</taxon>
        <taxon>Fungi</taxon>
        <taxon>Dikarya</taxon>
        <taxon>Ascomycota</taxon>
        <taxon>Pezizomycotina</taxon>
        <taxon>Lecanoromycetes</taxon>
        <taxon>OSLEUM clade</taxon>
        <taxon>Lecanoromycetidae</taxon>
        <taxon>Lecanorales</taxon>
        <taxon>Lecanorineae</taxon>
        <taxon>Stereocaulaceae</taxon>
        <taxon>Lepraria</taxon>
    </lineage>
</organism>
<reference evidence="1" key="1">
    <citation type="submission" date="2022-11" db="EMBL/GenBank/DDBJ databases">
        <title>Chromosomal genome sequence assembly and mating type (MAT) locus characterization of the leprose asexual lichenized fungus Lepraria neglecta (Nyl.) Erichsen.</title>
        <authorList>
            <person name="Allen J.L."/>
            <person name="Pfeffer B."/>
        </authorList>
    </citation>
    <scope>NUCLEOTIDE SEQUENCE</scope>
    <source>
        <strain evidence="1">Allen 5258</strain>
    </source>
</reference>
<protein>
    <submittedName>
        <fullName evidence="1">Uncharacterized protein</fullName>
    </submittedName>
</protein>
<dbReference type="AlphaFoldDB" id="A0AAE0DKE4"/>
<dbReference type="EMBL" id="JASNWA010000007">
    <property type="protein sequence ID" value="KAK3173277.1"/>
    <property type="molecule type" value="Genomic_DNA"/>
</dbReference>